<gene>
    <name evidence="1" type="ORF">QC815_02620</name>
</gene>
<evidence type="ECO:0000313" key="1">
    <source>
        <dbReference type="EMBL" id="MDR5873805.1"/>
    </source>
</evidence>
<protein>
    <submittedName>
        <fullName evidence="1">HprK-related kinase B</fullName>
    </submittedName>
</protein>
<dbReference type="SUPFAM" id="SSF53795">
    <property type="entry name" value="PEP carboxykinase-like"/>
    <property type="match status" value="1"/>
</dbReference>
<organism evidence="1 2">
    <name type="scientific">Vreelandella gomseomensis</name>
    <dbReference type="NCBI Taxonomy" id="370766"/>
    <lineage>
        <taxon>Bacteria</taxon>
        <taxon>Pseudomonadati</taxon>
        <taxon>Pseudomonadota</taxon>
        <taxon>Gammaproteobacteria</taxon>
        <taxon>Oceanospirillales</taxon>
        <taxon>Halomonadaceae</taxon>
        <taxon>Vreelandella</taxon>
    </lineage>
</organism>
<evidence type="ECO:0000313" key="2">
    <source>
        <dbReference type="Proteomes" id="UP001269267"/>
    </source>
</evidence>
<keyword evidence="1" id="KW-0418">Kinase</keyword>
<proteinExistence type="predicted"/>
<dbReference type="Gene3D" id="3.40.50.300">
    <property type="entry name" value="P-loop containing nucleotide triphosphate hydrolases"/>
    <property type="match status" value="1"/>
</dbReference>
<accession>A0ABU1G8J4</accession>
<keyword evidence="2" id="KW-1185">Reference proteome</keyword>
<comment type="caution">
    <text evidence="1">The sequence shown here is derived from an EMBL/GenBank/DDBJ whole genome shotgun (WGS) entry which is preliminary data.</text>
</comment>
<dbReference type="GO" id="GO:0016301">
    <property type="term" value="F:kinase activity"/>
    <property type="evidence" value="ECO:0007669"/>
    <property type="project" value="UniProtKB-KW"/>
</dbReference>
<reference evidence="1 2" key="1">
    <citation type="submission" date="2023-04" db="EMBL/GenBank/DDBJ databases">
        <title>A long-awaited taxogenomic arrangement of the family Halomonadaceae.</title>
        <authorList>
            <person name="De La Haba R."/>
            <person name="Chuvochina M."/>
            <person name="Wittouck S."/>
            <person name="Arahal D.R."/>
            <person name="Sanchez-Porro C."/>
            <person name="Hugenholtz P."/>
            <person name="Ventosa A."/>
        </authorList>
    </citation>
    <scope>NUCLEOTIDE SEQUENCE [LARGE SCALE GENOMIC DNA]</scope>
    <source>
        <strain evidence="1 2">DSM 18042</strain>
    </source>
</reference>
<keyword evidence="1" id="KW-0808">Transferase</keyword>
<name>A0ABU1G8J4_9GAMM</name>
<dbReference type="RefSeq" id="WP_309766817.1">
    <property type="nucleotide sequence ID" value="NZ_JARWAI010000002.1"/>
</dbReference>
<sequence>MIDLFDDEQIAEARTACRHELVLTFYGFTMRLMADCPSILAYLTSYYAGLTSAGRAAGQEDGAAPPELRLWLLNQRVAVAGREWIPVKQARPRAQSLKEAYVDTPTGRWIHKVRTGMALFQSLTDPMAAGDLTEHPSQVINFINNQFLNHHQRSGYLLGHASAFDIDGNTTAVAASSGGGKSTLMLKALETPGARFLSNDRILFKPGNGRVDVIGVAKHPRVNPGTLVHSERLINLLPAEERERFINMPQHQLWDIEQKYDVRIPNAYGEDKTVLSGTLNRLILLDWSLDATAPTDLSRVDIAKTPEALEGLRKSPGAFFQHADGRFPARHAPSAGMYAEHLPGVDVLRLTGAVDFERAIALLKARGIL</sequence>
<dbReference type="InterPro" id="IPR027597">
    <property type="entry name" value="HprK-rel_B"/>
</dbReference>
<dbReference type="InterPro" id="IPR027417">
    <property type="entry name" value="P-loop_NTPase"/>
</dbReference>
<dbReference type="Proteomes" id="UP001269267">
    <property type="component" value="Unassembled WGS sequence"/>
</dbReference>
<dbReference type="EMBL" id="JARWAI010000002">
    <property type="protein sequence ID" value="MDR5873805.1"/>
    <property type="molecule type" value="Genomic_DNA"/>
</dbReference>
<dbReference type="NCBIfam" id="TIGR04355">
    <property type="entry name" value="HprK_rel_B"/>
    <property type="match status" value="1"/>
</dbReference>